<evidence type="ECO:0000256" key="6">
    <source>
        <dbReference type="ARBA" id="ARBA00023136"/>
    </source>
</evidence>
<evidence type="ECO:0000256" key="7">
    <source>
        <dbReference type="SAM" id="Phobius"/>
    </source>
</evidence>
<evidence type="ECO:0000256" key="2">
    <source>
        <dbReference type="ARBA" id="ARBA00022448"/>
    </source>
</evidence>
<protein>
    <submittedName>
        <fullName evidence="9">ABC transporter permease</fullName>
    </submittedName>
</protein>
<gene>
    <name evidence="9" type="ORF">bsdcttw_17210</name>
</gene>
<reference evidence="9 10" key="1">
    <citation type="submission" date="2020-08" db="EMBL/GenBank/DDBJ databases">
        <title>Draft genome sequencing of an Anaerocolumna strain isolated from anoxic soil subjected to BSD treatment.</title>
        <authorList>
            <person name="Uek A."/>
            <person name="Tonouchi A."/>
        </authorList>
    </citation>
    <scope>NUCLEOTIDE SEQUENCE [LARGE SCALE GENOMIC DNA]</scope>
    <source>
        <strain evidence="9 10">CTTW</strain>
    </source>
</reference>
<dbReference type="GO" id="GO:0055085">
    <property type="term" value="P:transmembrane transport"/>
    <property type="evidence" value="ECO:0007669"/>
    <property type="project" value="InterPro"/>
</dbReference>
<proteinExistence type="predicted"/>
<dbReference type="KEGG" id="acht:bsdcttw_17210"/>
<dbReference type="InterPro" id="IPR000515">
    <property type="entry name" value="MetI-like"/>
</dbReference>
<feature type="transmembrane region" description="Helical" evidence="7">
    <location>
        <begin position="274"/>
        <end position="293"/>
    </location>
</feature>
<dbReference type="Gene3D" id="1.10.3720.10">
    <property type="entry name" value="MetI-like"/>
    <property type="match status" value="1"/>
</dbReference>
<comment type="subcellular location">
    <subcellularLocation>
        <location evidence="1">Cell membrane</location>
        <topology evidence="1">Multi-pass membrane protein</topology>
    </subcellularLocation>
</comment>
<keyword evidence="4 7" id="KW-0812">Transmembrane</keyword>
<reference evidence="9 10" key="2">
    <citation type="submission" date="2020-08" db="EMBL/GenBank/DDBJ databases">
        <authorList>
            <person name="Ueki A."/>
            <person name="Tonouchi A."/>
        </authorList>
    </citation>
    <scope>NUCLEOTIDE SEQUENCE [LARGE SCALE GENOMIC DNA]</scope>
    <source>
        <strain evidence="9 10">CTTW</strain>
    </source>
</reference>
<dbReference type="EMBL" id="AP023368">
    <property type="protein sequence ID" value="BCJ98680.1"/>
    <property type="molecule type" value="Genomic_DNA"/>
</dbReference>
<keyword evidence="10" id="KW-1185">Reference proteome</keyword>
<dbReference type="CDD" id="cd06261">
    <property type="entry name" value="TM_PBP2"/>
    <property type="match status" value="1"/>
</dbReference>
<evidence type="ECO:0000313" key="9">
    <source>
        <dbReference type="EMBL" id="BCJ98680.1"/>
    </source>
</evidence>
<evidence type="ECO:0000256" key="5">
    <source>
        <dbReference type="ARBA" id="ARBA00022989"/>
    </source>
</evidence>
<dbReference type="SUPFAM" id="SSF161098">
    <property type="entry name" value="MetI-like"/>
    <property type="match status" value="1"/>
</dbReference>
<keyword evidence="2" id="KW-0813">Transport</keyword>
<dbReference type="PANTHER" id="PTHR43744:SF9">
    <property type="entry name" value="POLYGALACTURONAN_RHAMNOGALACTURONAN TRANSPORT SYSTEM PERMEASE PROTEIN YTCP"/>
    <property type="match status" value="1"/>
</dbReference>
<evidence type="ECO:0000256" key="4">
    <source>
        <dbReference type="ARBA" id="ARBA00022692"/>
    </source>
</evidence>
<sequence length="308" mass="34319">MFQKNKEEDSAYKLNRISKPTNYLFNIIFVICAAVAIVPFIFVIMISVSSKQSIAKWGYQFIPKNFSLDAYLFLWNEKHTILGAFGISLLVTILGTIIGLVLTSSMGYVLSRSEFKLKGFLTWVVFIPMIFGGGMVASYVVNSNILHLKDTVWALILPLAVSSYNVVICKTFFKTSIPDSIVEAAKIDGANQLSIYTRVILPISKPLLATIGLFLSFGYWNDWFQSSLYINNSKLMSLQAILNNIQKNVEFLANNPSAGLSLQEYKNMMPTESARMAIAVLIVVPIACAYPFFQRYFVSGLTIGSVKG</sequence>
<evidence type="ECO:0000256" key="3">
    <source>
        <dbReference type="ARBA" id="ARBA00022475"/>
    </source>
</evidence>
<keyword evidence="6 7" id="KW-0472">Membrane</keyword>
<evidence type="ECO:0000256" key="1">
    <source>
        <dbReference type="ARBA" id="ARBA00004651"/>
    </source>
</evidence>
<dbReference type="Proteomes" id="UP000515703">
    <property type="component" value="Chromosome"/>
</dbReference>
<keyword evidence="3" id="KW-1003">Cell membrane</keyword>
<dbReference type="PROSITE" id="PS50928">
    <property type="entry name" value="ABC_TM1"/>
    <property type="match status" value="1"/>
</dbReference>
<dbReference type="GO" id="GO:0005886">
    <property type="term" value="C:plasma membrane"/>
    <property type="evidence" value="ECO:0007669"/>
    <property type="project" value="UniProtKB-SubCell"/>
</dbReference>
<evidence type="ECO:0000259" key="8">
    <source>
        <dbReference type="PROSITE" id="PS50928"/>
    </source>
</evidence>
<feature type="domain" description="ABC transmembrane type-1" evidence="8">
    <location>
        <begin position="85"/>
        <end position="287"/>
    </location>
</feature>
<feature type="transmembrane region" description="Helical" evidence="7">
    <location>
        <begin position="81"/>
        <end position="108"/>
    </location>
</feature>
<name>A0A7I8DJZ6_9FIRM</name>
<dbReference type="AlphaFoldDB" id="A0A7I8DJZ6"/>
<dbReference type="PANTHER" id="PTHR43744">
    <property type="entry name" value="ABC TRANSPORTER PERMEASE PROTEIN MG189-RELATED-RELATED"/>
    <property type="match status" value="1"/>
</dbReference>
<organism evidence="9 10">
    <name type="scientific">Anaerocolumna chitinilytica</name>
    <dbReference type="NCBI Taxonomy" id="1727145"/>
    <lineage>
        <taxon>Bacteria</taxon>
        <taxon>Bacillati</taxon>
        <taxon>Bacillota</taxon>
        <taxon>Clostridia</taxon>
        <taxon>Lachnospirales</taxon>
        <taxon>Lachnospiraceae</taxon>
        <taxon>Anaerocolumna</taxon>
    </lineage>
</organism>
<accession>A0A7I8DJZ6</accession>
<feature type="transmembrane region" description="Helical" evidence="7">
    <location>
        <begin position="152"/>
        <end position="173"/>
    </location>
</feature>
<dbReference type="RefSeq" id="WP_185258998.1">
    <property type="nucleotide sequence ID" value="NZ_AP023368.1"/>
</dbReference>
<dbReference type="InterPro" id="IPR035906">
    <property type="entry name" value="MetI-like_sf"/>
</dbReference>
<feature type="transmembrane region" description="Helical" evidence="7">
    <location>
        <begin position="23"/>
        <end position="48"/>
    </location>
</feature>
<keyword evidence="5 7" id="KW-1133">Transmembrane helix</keyword>
<evidence type="ECO:0000313" key="10">
    <source>
        <dbReference type="Proteomes" id="UP000515703"/>
    </source>
</evidence>
<feature type="transmembrane region" description="Helical" evidence="7">
    <location>
        <begin position="120"/>
        <end position="140"/>
    </location>
</feature>